<keyword evidence="15" id="KW-1185">Reference proteome</keyword>
<keyword evidence="6" id="KW-0732">Signal</keyword>
<evidence type="ECO:0000256" key="9">
    <source>
        <dbReference type="ARBA" id="ARBA00023136"/>
    </source>
</evidence>
<evidence type="ECO:0000313" key="15">
    <source>
        <dbReference type="Proteomes" id="UP001604277"/>
    </source>
</evidence>
<dbReference type="InterPro" id="IPR032675">
    <property type="entry name" value="LRR_dom_sf"/>
</dbReference>
<comment type="subcellular location">
    <subcellularLocation>
        <location evidence="1">Cell membrane</location>
        <topology evidence="1">Single-pass type I membrane protein</topology>
    </subcellularLocation>
</comment>
<name>A0ABD1SJB1_9LAMI</name>
<dbReference type="GO" id="GO:0051707">
    <property type="term" value="P:response to other organism"/>
    <property type="evidence" value="ECO:0007669"/>
    <property type="project" value="UniProtKB-ARBA"/>
</dbReference>
<dbReference type="Pfam" id="PF00560">
    <property type="entry name" value="LRR_1"/>
    <property type="match status" value="8"/>
</dbReference>
<evidence type="ECO:0000256" key="6">
    <source>
        <dbReference type="ARBA" id="ARBA00022729"/>
    </source>
</evidence>
<comment type="similarity">
    <text evidence="2">Belongs to the RLP family.</text>
</comment>
<dbReference type="FunFam" id="3.80.10.10:FF:000095">
    <property type="entry name" value="LRR receptor-like serine/threonine-protein kinase GSO1"/>
    <property type="match status" value="2"/>
</dbReference>
<organism evidence="14 15">
    <name type="scientific">Forsythia ovata</name>
    <dbReference type="NCBI Taxonomy" id="205694"/>
    <lineage>
        <taxon>Eukaryota</taxon>
        <taxon>Viridiplantae</taxon>
        <taxon>Streptophyta</taxon>
        <taxon>Embryophyta</taxon>
        <taxon>Tracheophyta</taxon>
        <taxon>Spermatophyta</taxon>
        <taxon>Magnoliopsida</taxon>
        <taxon>eudicotyledons</taxon>
        <taxon>Gunneridae</taxon>
        <taxon>Pentapetalae</taxon>
        <taxon>asterids</taxon>
        <taxon>lamiids</taxon>
        <taxon>Lamiales</taxon>
        <taxon>Oleaceae</taxon>
        <taxon>Forsythieae</taxon>
        <taxon>Forsythia</taxon>
    </lineage>
</organism>
<dbReference type="SMART" id="SM00369">
    <property type="entry name" value="LRR_TYP"/>
    <property type="match status" value="9"/>
</dbReference>
<proteinExistence type="inferred from homology"/>
<protein>
    <submittedName>
        <fullName evidence="14">Receptor like protein 6</fullName>
    </submittedName>
</protein>
<dbReference type="SUPFAM" id="SSF52047">
    <property type="entry name" value="RNI-like"/>
    <property type="match status" value="3"/>
</dbReference>
<evidence type="ECO:0000256" key="5">
    <source>
        <dbReference type="ARBA" id="ARBA00022692"/>
    </source>
</evidence>
<dbReference type="Pfam" id="PF13855">
    <property type="entry name" value="LRR_8"/>
    <property type="match status" value="3"/>
</dbReference>
<reference evidence="15" key="1">
    <citation type="submission" date="2024-07" db="EMBL/GenBank/DDBJ databases">
        <title>Two chromosome-level genome assemblies of Korean endemic species Abeliophyllum distichum and Forsythia ovata (Oleaceae).</title>
        <authorList>
            <person name="Jang H."/>
        </authorList>
    </citation>
    <scope>NUCLEOTIDE SEQUENCE [LARGE SCALE GENOMIC DNA]</scope>
</reference>
<dbReference type="InterPro" id="IPR003591">
    <property type="entry name" value="Leu-rich_rpt_typical-subtyp"/>
</dbReference>
<evidence type="ECO:0000313" key="14">
    <source>
        <dbReference type="EMBL" id="KAL2500458.1"/>
    </source>
</evidence>
<dbReference type="EMBL" id="JBFOLJ010000010">
    <property type="protein sequence ID" value="KAL2500458.1"/>
    <property type="molecule type" value="Genomic_DNA"/>
</dbReference>
<dbReference type="PANTHER" id="PTHR48061">
    <property type="entry name" value="LEUCINE-RICH REPEAT RECEPTOR PROTEIN KINASE EMS1-LIKE-RELATED"/>
    <property type="match status" value="1"/>
</dbReference>
<evidence type="ECO:0000256" key="8">
    <source>
        <dbReference type="ARBA" id="ARBA00022989"/>
    </source>
</evidence>
<keyword evidence="7" id="KW-0677">Repeat</keyword>
<dbReference type="Pfam" id="PF08263">
    <property type="entry name" value="LRRNT_2"/>
    <property type="match status" value="1"/>
</dbReference>
<evidence type="ECO:0000256" key="12">
    <source>
        <dbReference type="SAM" id="Phobius"/>
    </source>
</evidence>
<dbReference type="InterPro" id="IPR013210">
    <property type="entry name" value="LRR_N_plant-typ"/>
</dbReference>
<keyword evidence="4" id="KW-0433">Leucine-rich repeat</keyword>
<dbReference type="InterPro" id="IPR046956">
    <property type="entry name" value="RLP23-like"/>
</dbReference>
<keyword evidence="14" id="KW-0675">Receptor</keyword>
<dbReference type="PROSITE" id="PS51450">
    <property type="entry name" value="LRR"/>
    <property type="match status" value="1"/>
</dbReference>
<evidence type="ECO:0000256" key="2">
    <source>
        <dbReference type="ARBA" id="ARBA00009592"/>
    </source>
</evidence>
<gene>
    <name evidence="14" type="ORF">Fot_34306</name>
</gene>
<dbReference type="PANTHER" id="PTHR48061:SF2">
    <property type="entry name" value="RECEPTOR LIKE PROTEIN 30-LIKE"/>
    <property type="match status" value="1"/>
</dbReference>
<comment type="caution">
    <text evidence="14">The sequence shown here is derived from an EMBL/GenBank/DDBJ whole genome shotgun (WGS) entry which is preliminary data.</text>
</comment>
<keyword evidence="5 12" id="KW-0812">Transmembrane</keyword>
<feature type="domain" description="Leucine-rich repeat-containing N-terminal plant-type" evidence="13">
    <location>
        <begin position="80"/>
        <end position="123"/>
    </location>
</feature>
<dbReference type="AlphaFoldDB" id="A0ABD1SJB1"/>
<keyword evidence="3" id="KW-1003">Cell membrane</keyword>
<evidence type="ECO:0000256" key="4">
    <source>
        <dbReference type="ARBA" id="ARBA00022614"/>
    </source>
</evidence>
<dbReference type="FunFam" id="3.80.10.10:FF:000041">
    <property type="entry name" value="LRR receptor-like serine/threonine-protein kinase ERECTA"/>
    <property type="match status" value="1"/>
</dbReference>
<keyword evidence="8 12" id="KW-1133">Transmembrane helix</keyword>
<evidence type="ECO:0000256" key="3">
    <source>
        <dbReference type="ARBA" id="ARBA00022475"/>
    </source>
</evidence>
<feature type="region of interest" description="Disordered" evidence="11">
    <location>
        <begin position="37"/>
        <end position="60"/>
    </location>
</feature>
<sequence>MSDRLECKWWYFAPTRRCNDDSQLQRWSTGTQISAAEKCKRPTKGDGNFRESEKKRAGVEDRVKKLEQNETTHTQSRCLEDQKILLLKLKVEFRFDPLASRKLVIWNENEDEDCCSWDGVECDGAGHVISLELDNESIYAGLENSTSLFSLQYLERLNLAFNNFNNIQIPSRLYNFTNLTHLNLSETGFVGQIPVELSSMRRLVSLDLSNMYTGNQPLKLENPDLKRLVQNLTELRELNLDGVVIAAHGRNWSRILSSFLPNLRVLNLRQCYLSGPIDSSLSQLHSLEVLRLDLNNLSTTVPDFFVNFSKLTTLSLGGCSLRGLFPSKIFQVPTLQNLDLSYNFLLSGTLPQFQLTRSLRIMVLSSTNFSDSLPDSISNLKMLSRIELNNCKFSGKIPSTITELTELIYLDLSDNNFTGLIPQYPMLKKLTYIDLSRNRLTGSLSSAHFEALSNLEYINFGHNLLTGNLPSALFVLPSLQKLLLSNNQFDGQIEEIPNPPASQIKELDLRSNNLQGQIPKFLFKFEQLNVLLLSFNFFNGTFQLEKTREIRNLSSLDLSYNNLAIDLNVNNSTFSFFPDIKRLKLASCNLEEFPEPLQHLNLSALDLSANQLKGKIPTWIWEINNRSLTYLNLSFNQLTSFEKPYSIHSLTILTVLDLSFNQLHGELPIPPPSSAYLDYSNNNFNSSIPADIGTYTSRASYLSLSNNSFTGVIPTSFCMAYYLLVLDLSNNALNGSIPSCLTENSGGYLGVLNIRRNRLSGNIPDSFSIGCRLKTLDLSHNSLTGNFPGSLVNCPLLDVVNIGYNRVEGTFPCMFMNTNLRVLVLRSNRFHGELQCPGAIQEWPKLQIIDISVNNFTGDLSPSYFLNWKGMKDFNYDGNEGHKGLRFDFLKLNEFYYRDTVTLTIKGLDMELKKISIVFTHIDFSRNKLKGKIPDSIGHLKSLYLLNLSSNAFTETIPATIGNLKQLGSLDLSMNRLTGKIPGELGSLTFLSFLNLSFNKLSGSIPLGRQLQTFSADSYEGNAGLCGFPLNISCNSNKMDGVPPMKFENGHFQRKTEIDLDYIFAALGYGTGLGISVLLLLFCPNWRERYFDEVDKILLKIFHKQRGRNRRIGAGVPRNQIRRL</sequence>
<keyword evidence="9 12" id="KW-0472">Membrane</keyword>
<evidence type="ECO:0000256" key="10">
    <source>
        <dbReference type="ARBA" id="ARBA00023180"/>
    </source>
</evidence>
<dbReference type="InterPro" id="IPR001611">
    <property type="entry name" value="Leu-rich_rpt"/>
</dbReference>
<evidence type="ECO:0000256" key="11">
    <source>
        <dbReference type="SAM" id="MobiDB-lite"/>
    </source>
</evidence>
<accession>A0ABD1SJB1</accession>
<evidence type="ECO:0000256" key="7">
    <source>
        <dbReference type="ARBA" id="ARBA00022737"/>
    </source>
</evidence>
<feature type="transmembrane region" description="Helical" evidence="12">
    <location>
        <begin position="1062"/>
        <end position="1082"/>
    </location>
</feature>
<dbReference type="Gene3D" id="3.80.10.10">
    <property type="entry name" value="Ribonuclease Inhibitor"/>
    <property type="match status" value="3"/>
</dbReference>
<dbReference type="GO" id="GO:0006952">
    <property type="term" value="P:defense response"/>
    <property type="evidence" value="ECO:0007669"/>
    <property type="project" value="UniProtKB-ARBA"/>
</dbReference>
<dbReference type="GO" id="GO:0005886">
    <property type="term" value="C:plasma membrane"/>
    <property type="evidence" value="ECO:0007669"/>
    <property type="project" value="UniProtKB-SubCell"/>
</dbReference>
<keyword evidence="10" id="KW-0325">Glycoprotein</keyword>
<dbReference type="Proteomes" id="UP001604277">
    <property type="component" value="Unassembled WGS sequence"/>
</dbReference>
<dbReference type="PRINTS" id="PR00019">
    <property type="entry name" value="LEURICHRPT"/>
</dbReference>
<evidence type="ECO:0000259" key="13">
    <source>
        <dbReference type="Pfam" id="PF08263"/>
    </source>
</evidence>
<evidence type="ECO:0000256" key="1">
    <source>
        <dbReference type="ARBA" id="ARBA00004251"/>
    </source>
</evidence>